<dbReference type="Proteomes" id="UP000001968">
    <property type="component" value="Chromosome"/>
</dbReference>
<feature type="domain" description="Integrase catalytic" evidence="6">
    <location>
        <begin position="127"/>
        <end position="253"/>
    </location>
</feature>
<organism evidence="7 8">
    <name type="scientific">Syntrophomonas wolfei subsp. wolfei (strain DSM 2245B / Goettingen)</name>
    <dbReference type="NCBI Taxonomy" id="335541"/>
    <lineage>
        <taxon>Bacteria</taxon>
        <taxon>Bacillati</taxon>
        <taxon>Bacillota</taxon>
        <taxon>Clostridia</taxon>
        <taxon>Eubacteriales</taxon>
        <taxon>Syntrophomonadaceae</taxon>
        <taxon>Syntrophomonas</taxon>
    </lineage>
</organism>
<dbReference type="InterPro" id="IPR009057">
    <property type="entry name" value="Homeodomain-like_sf"/>
</dbReference>
<dbReference type="InterPro" id="IPR017894">
    <property type="entry name" value="HTH_IS21_transposase_type"/>
</dbReference>
<gene>
    <name evidence="7" type="ordered locus">Swol_0737</name>
</gene>
<feature type="domain" description="HTH IS21-type" evidence="5">
    <location>
        <begin position="8"/>
        <end position="73"/>
    </location>
</feature>
<dbReference type="HOGENOM" id="CLU_020626_5_0_9"/>
<dbReference type="GO" id="GO:0003677">
    <property type="term" value="F:DNA binding"/>
    <property type="evidence" value="ECO:0007669"/>
    <property type="project" value="UniProtKB-KW"/>
</dbReference>
<keyword evidence="4" id="KW-0233">DNA recombination</keyword>
<dbReference type="EMBL" id="CP000448">
    <property type="protein sequence ID" value="ABI68059.1"/>
    <property type="molecule type" value="Genomic_DNA"/>
</dbReference>
<evidence type="ECO:0000313" key="8">
    <source>
        <dbReference type="Proteomes" id="UP000001968"/>
    </source>
</evidence>
<reference evidence="8" key="1">
    <citation type="journal article" date="2010" name="Environ. Microbiol.">
        <title>The genome of Syntrophomonas wolfei: new insights into syntrophic metabolism and biohydrogen production.</title>
        <authorList>
            <person name="Sieber J.R."/>
            <person name="Sims D.R."/>
            <person name="Han C."/>
            <person name="Kim E."/>
            <person name="Lykidis A."/>
            <person name="Lapidus A.L."/>
            <person name="McDonnald E."/>
            <person name="Rohlin L."/>
            <person name="Culley D.E."/>
            <person name="Gunsalus R."/>
            <person name="McInerney M.J."/>
        </authorList>
    </citation>
    <scope>NUCLEOTIDE SEQUENCE [LARGE SCALE GENOMIC DNA]</scope>
    <source>
        <strain evidence="8">DSM 2245B / Goettingen</strain>
    </source>
</reference>
<dbReference type="GO" id="GO:0032196">
    <property type="term" value="P:transposition"/>
    <property type="evidence" value="ECO:0007669"/>
    <property type="project" value="UniProtKB-KW"/>
</dbReference>
<dbReference type="GO" id="GO:0006310">
    <property type="term" value="P:DNA recombination"/>
    <property type="evidence" value="ECO:0007669"/>
    <property type="project" value="UniProtKB-KW"/>
</dbReference>
<dbReference type="PROSITE" id="PS50531">
    <property type="entry name" value="HTH_IS21"/>
    <property type="match status" value="1"/>
</dbReference>
<proteinExistence type="inferred from homology"/>
<dbReference type="RefSeq" id="WP_011640164.1">
    <property type="nucleotide sequence ID" value="NC_008346.1"/>
</dbReference>
<evidence type="ECO:0000256" key="2">
    <source>
        <dbReference type="ARBA" id="ARBA00022578"/>
    </source>
</evidence>
<dbReference type="InterPro" id="IPR036397">
    <property type="entry name" value="RNaseH_sf"/>
</dbReference>
<keyword evidence="3" id="KW-0238">DNA-binding</keyword>
<dbReference type="KEGG" id="swo:Swol_0737"/>
<evidence type="ECO:0000256" key="4">
    <source>
        <dbReference type="ARBA" id="ARBA00023172"/>
    </source>
</evidence>
<comment type="similarity">
    <text evidence="1">Belongs to the transposase IS21/IS408/IS1162 family.</text>
</comment>
<keyword evidence="8" id="KW-1185">Reference proteome</keyword>
<dbReference type="GO" id="GO:0015074">
    <property type="term" value="P:DNA integration"/>
    <property type="evidence" value="ECO:0007669"/>
    <property type="project" value="InterPro"/>
</dbReference>
<evidence type="ECO:0000259" key="5">
    <source>
        <dbReference type="PROSITE" id="PS50531"/>
    </source>
</evidence>
<evidence type="ECO:0000256" key="1">
    <source>
        <dbReference type="ARBA" id="ARBA00009277"/>
    </source>
</evidence>
<dbReference type="Pfam" id="PF00665">
    <property type="entry name" value="rve"/>
    <property type="match status" value="1"/>
</dbReference>
<protein>
    <submittedName>
        <fullName evidence="7">Transposase (22)</fullName>
    </submittedName>
</protein>
<dbReference type="AlphaFoldDB" id="Q0AYZ5"/>
<evidence type="ECO:0000313" key="7">
    <source>
        <dbReference type="EMBL" id="ABI68059.1"/>
    </source>
</evidence>
<sequence length="253" mass="30088">MNIVEGWNMYLAIQDLRRMHFNVSQISRRLDLSRTTVYKYLDMTPEELEQVLENRKTRSKKLDKHRELIESWLIQYQDMTSAQVLDWLQERKLDGGVCEGTVRNYVRNLREECGIPQVKYVRQYEAVDELPAGEQMQMDFGQIILHSSIGRKVNLYFATFVLAHSRHKYAEWLDRPFTTRDLIKVHENAFEYYGGMTKEIVYDQDHLILVSENGGDLLLTKEFAEYQKTRKFKIYMCRKADPESKGYVKTFIM</sequence>
<dbReference type="PANTHER" id="PTHR35004">
    <property type="entry name" value="TRANSPOSASE RV3428C-RELATED"/>
    <property type="match status" value="1"/>
</dbReference>
<evidence type="ECO:0000256" key="3">
    <source>
        <dbReference type="ARBA" id="ARBA00023125"/>
    </source>
</evidence>
<keyword evidence="2" id="KW-0815">Transposition</keyword>
<accession>Q0AYZ5</accession>
<dbReference type="eggNOG" id="COG4584">
    <property type="taxonomic scope" value="Bacteria"/>
</dbReference>
<dbReference type="SUPFAM" id="SSF53098">
    <property type="entry name" value="Ribonuclease H-like"/>
    <property type="match status" value="1"/>
</dbReference>
<evidence type="ECO:0000259" key="6">
    <source>
        <dbReference type="PROSITE" id="PS50994"/>
    </source>
</evidence>
<dbReference type="InterPro" id="IPR001584">
    <property type="entry name" value="Integrase_cat-core"/>
</dbReference>
<dbReference type="Gene3D" id="3.30.420.10">
    <property type="entry name" value="Ribonuclease H-like superfamily/Ribonuclease H"/>
    <property type="match status" value="1"/>
</dbReference>
<dbReference type="OrthoDB" id="3193769at2"/>
<dbReference type="STRING" id="335541.Swol_0737"/>
<dbReference type="PROSITE" id="PS50994">
    <property type="entry name" value="INTEGRASE"/>
    <property type="match status" value="1"/>
</dbReference>
<dbReference type="SUPFAM" id="SSF46689">
    <property type="entry name" value="Homeodomain-like"/>
    <property type="match status" value="1"/>
</dbReference>
<dbReference type="InterPro" id="IPR012337">
    <property type="entry name" value="RNaseH-like_sf"/>
</dbReference>
<name>Q0AYZ5_SYNWW</name>